<dbReference type="Pfam" id="PF04082">
    <property type="entry name" value="Fungal_trans"/>
    <property type="match status" value="1"/>
</dbReference>
<evidence type="ECO:0000256" key="1">
    <source>
        <dbReference type="ARBA" id="ARBA00004123"/>
    </source>
</evidence>
<dbReference type="InterPro" id="IPR001138">
    <property type="entry name" value="Zn2Cys6_DnaBD"/>
</dbReference>
<dbReference type="GO" id="GO:0006351">
    <property type="term" value="P:DNA-templated transcription"/>
    <property type="evidence" value="ECO:0007669"/>
    <property type="project" value="InterPro"/>
</dbReference>
<gene>
    <name evidence="8" type="ORF">MKK02DRAFT_39854</name>
</gene>
<organism evidence="8 9">
    <name type="scientific">Dioszegia hungarica</name>
    <dbReference type="NCBI Taxonomy" id="4972"/>
    <lineage>
        <taxon>Eukaryota</taxon>
        <taxon>Fungi</taxon>
        <taxon>Dikarya</taxon>
        <taxon>Basidiomycota</taxon>
        <taxon>Agaricomycotina</taxon>
        <taxon>Tremellomycetes</taxon>
        <taxon>Tremellales</taxon>
        <taxon>Bulleribasidiaceae</taxon>
        <taxon>Dioszegia</taxon>
    </lineage>
</organism>
<dbReference type="GO" id="GO:0000981">
    <property type="term" value="F:DNA-binding transcription factor activity, RNA polymerase II-specific"/>
    <property type="evidence" value="ECO:0007669"/>
    <property type="project" value="InterPro"/>
</dbReference>
<feature type="region of interest" description="Disordered" evidence="6">
    <location>
        <begin position="51"/>
        <end position="75"/>
    </location>
</feature>
<protein>
    <recommendedName>
        <fullName evidence="7">Zn(2)-C6 fungal-type domain-containing protein</fullName>
    </recommendedName>
</protein>
<keyword evidence="9" id="KW-1185">Reference proteome</keyword>
<dbReference type="EMBL" id="JAKWFO010000001">
    <property type="protein sequence ID" value="KAI9639543.1"/>
    <property type="molecule type" value="Genomic_DNA"/>
</dbReference>
<keyword evidence="2" id="KW-0479">Metal-binding</keyword>
<dbReference type="GeneID" id="77730013"/>
<dbReference type="SMART" id="SM00906">
    <property type="entry name" value="Fungal_trans"/>
    <property type="match status" value="1"/>
</dbReference>
<comment type="caution">
    <text evidence="8">The sequence shown here is derived from an EMBL/GenBank/DDBJ whole genome shotgun (WGS) entry which is preliminary data.</text>
</comment>
<accession>A0AA38HGA2</accession>
<dbReference type="InterPro" id="IPR050815">
    <property type="entry name" value="TF_fung"/>
</dbReference>
<feature type="region of interest" description="Disordered" evidence="6">
    <location>
        <begin position="203"/>
        <end position="272"/>
    </location>
</feature>
<dbReference type="SMART" id="SM00066">
    <property type="entry name" value="GAL4"/>
    <property type="match status" value="1"/>
</dbReference>
<keyword evidence="5" id="KW-0539">Nucleus</keyword>
<dbReference type="CDD" id="cd00067">
    <property type="entry name" value="GAL4"/>
    <property type="match status" value="1"/>
</dbReference>
<dbReference type="PANTHER" id="PTHR47338">
    <property type="entry name" value="ZN(II)2CYS6 TRANSCRIPTION FACTOR (EUROFUNG)-RELATED"/>
    <property type="match status" value="1"/>
</dbReference>
<comment type="subcellular location">
    <subcellularLocation>
        <location evidence="1">Nucleus</location>
    </subcellularLocation>
</comment>
<dbReference type="InterPro" id="IPR036864">
    <property type="entry name" value="Zn2-C6_fun-type_DNA-bd_sf"/>
</dbReference>
<evidence type="ECO:0000259" key="7">
    <source>
        <dbReference type="PROSITE" id="PS50048"/>
    </source>
</evidence>
<dbReference type="CDD" id="cd12148">
    <property type="entry name" value="fungal_TF_MHR"/>
    <property type="match status" value="1"/>
</dbReference>
<name>A0AA38HGA2_9TREE</name>
<feature type="compositionally biased region" description="Low complexity" evidence="6">
    <location>
        <begin position="102"/>
        <end position="120"/>
    </location>
</feature>
<dbReference type="AlphaFoldDB" id="A0AA38HGA2"/>
<feature type="domain" description="Zn(2)-C6 fungal-type" evidence="7">
    <location>
        <begin position="148"/>
        <end position="178"/>
    </location>
</feature>
<dbReference type="GO" id="GO:0008270">
    <property type="term" value="F:zinc ion binding"/>
    <property type="evidence" value="ECO:0007669"/>
    <property type="project" value="InterPro"/>
</dbReference>
<reference evidence="8" key="1">
    <citation type="journal article" date="2022" name="G3 (Bethesda)">
        <title>High quality genome of the basidiomycete yeast Dioszegia hungarica PDD-24b-2 isolated from cloud water.</title>
        <authorList>
            <person name="Jarrige D."/>
            <person name="Haridas S."/>
            <person name="Bleykasten-Grosshans C."/>
            <person name="Joly M."/>
            <person name="Nadalig T."/>
            <person name="Sancelme M."/>
            <person name="Vuilleumier S."/>
            <person name="Grigoriev I.V."/>
            <person name="Amato P."/>
            <person name="Bringel F."/>
        </authorList>
    </citation>
    <scope>NUCLEOTIDE SEQUENCE</scope>
    <source>
        <strain evidence="8">PDD-24b-2</strain>
    </source>
</reference>
<evidence type="ECO:0000256" key="5">
    <source>
        <dbReference type="ARBA" id="ARBA00023242"/>
    </source>
</evidence>
<evidence type="ECO:0000256" key="2">
    <source>
        <dbReference type="ARBA" id="ARBA00022723"/>
    </source>
</evidence>
<sequence>MSSVSDEAQREALQADLAYLDVLPRDGEGSVGDTDAALNSLFAAEDLQQFAVSVGEGEDGDGDKQGQGEGEGQDLEIDPVLTIAEAAAQADAQLRAEDEAMAEAGVEDTSAAAAAAVGVEPEAEPESTEPPPKRRATSRINMLARGAACDYCKRRKLKCSAEHPSCAVCKRQDRPCVYLQKPQKSRVKVLEDRLAELEKKLGSSAAEGGETAPASPQPHVQAQAGPSGSTHTPSSYPGTIYALDPATGSTGSTFISPLAPPPEGDEGDPEGFTYSDGLDIGFNLDMLTGKDEEPDLMTLADAATHDRIEAGGKYPWVGMGAEQIAREILAAVGGSKGVGEKIVLFLLQAYISPRNPQTSLAILDPSTILSRLNPRSSSPLHPALILSIIILVLPLLPSSALPPSAPTAIATALLSPARTYSAQAYSTGDHRLLDVVAAQAIRAIAFFQEGRFLDGWAETSGSAALAWACGLGKLGGVGQRFLDPEERGEGWEERCKREEKLREWRYKGVVVQPPKDRKEYAERVRLFWAIYMLDRGAAVGWGWPSSFNDDEITTPFPLESYDTSESLRNMSTLKDFLSSDVQSGQDDSVFCTQLKAFTLLYKATRLFDNDSATPEETRNILSIAQQYSSSMTPVSRQGSGEWGIKQGPVNANWMTLHAVMLLIHGKEAVDASCADDTAAEVHALQSCIAASRKVVDCVELARDMGDFAFEGYDLTCATVWSIVGRSAYKLEMRLRVEHALREKMGMGSMEESREVGDKLLEALRVMGKRIPYAATCAQILENISLGVEGKVGEWVRPDWTRP</sequence>
<proteinExistence type="predicted"/>
<dbReference type="RefSeq" id="XP_052949320.1">
    <property type="nucleotide sequence ID" value="XM_053090808.1"/>
</dbReference>
<dbReference type="Gene3D" id="4.10.240.10">
    <property type="entry name" value="Zn(2)-C6 fungal-type DNA-binding domain"/>
    <property type="match status" value="1"/>
</dbReference>
<feature type="compositionally biased region" description="Polar residues" evidence="6">
    <location>
        <begin position="218"/>
        <end position="237"/>
    </location>
</feature>
<dbReference type="GO" id="GO:0003677">
    <property type="term" value="F:DNA binding"/>
    <property type="evidence" value="ECO:0007669"/>
    <property type="project" value="InterPro"/>
</dbReference>
<dbReference type="PANTHER" id="PTHR47338:SF29">
    <property type="entry name" value="ZN(2)-C6 FUNGAL-TYPE DOMAIN-CONTAINING PROTEIN"/>
    <property type="match status" value="1"/>
</dbReference>
<dbReference type="PROSITE" id="PS50048">
    <property type="entry name" value="ZN2_CY6_FUNGAL_2"/>
    <property type="match status" value="1"/>
</dbReference>
<keyword evidence="3" id="KW-0805">Transcription regulation</keyword>
<evidence type="ECO:0000256" key="6">
    <source>
        <dbReference type="SAM" id="MobiDB-lite"/>
    </source>
</evidence>
<evidence type="ECO:0000256" key="4">
    <source>
        <dbReference type="ARBA" id="ARBA00023163"/>
    </source>
</evidence>
<dbReference type="PROSITE" id="PS00463">
    <property type="entry name" value="ZN2_CY6_FUNGAL_1"/>
    <property type="match status" value="1"/>
</dbReference>
<dbReference type="GO" id="GO:0005634">
    <property type="term" value="C:nucleus"/>
    <property type="evidence" value="ECO:0007669"/>
    <property type="project" value="UniProtKB-SubCell"/>
</dbReference>
<dbReference type="SUPFAM" id="SSF57701">
    <property type="entry name" value="Zn2/Cys6 DNA-binding domain"/>
    <property type="match status" value="1"/>
</dbReference>
<dbReference type="InterPro" id="IPR007219">
    <property type="entry name" value="XnlR_reg_dom"/>
</dbReference>
<feature type="region of interest" description="Disordered" evidence="6">
    <location>
        <begin position="93"/>
        <end position="137"/>
    </location>
</feature>
<dbReference type="Proteomes" id="UP001164286">
    <property type="component" value="Unassembled WGS sequence"/>
</dbReference>
<dbReference type="Pfam" id="PF00172">
    <property type="entry name" value="Zn_clus"/>
    <property type="match status" value="1"/>
</dbReference>
<evidence type="ECO:0000313" key="8">
    <source>
        <dbReference type="EMBL" id="KAI9639543.1"/>
    </source>
</evidence>
<keyword evidence="4" id="KW-0804">Transcription</keyword>
<evidence type="ECO:0000256" key="3">
    <source>
        <dbReference type="ARBA" id="ARBA00023015"/>
    </source>
</evidence>
<evidence type="ECO:0000313" key="9">
    <source>
        <dbReference type="Proteomes" id="UP001164286"/>
    </source>
</evidence>